<organism evidence="2 3">
    <name type="scientific">Gallaecimonas xiamenensis 3-C-1</name>
    <dbReference type="NCBI Taxonomy" id="745411"/>
    <lineage>
        <taxon>Bacteria</taxon>
        <taxon>Pseudomonadati</taxon>
        <taxon>Pseudomonadota</taxon>
        <taxon>Gammaproteobacteria</taxon>
        <taxon>Enterobacterales</taxon>
        <taxon>Gallaecimonadaceae</taxon>
        <taxon>Gallaecimonas</taxon>
    </lineage>
</organism>
<name>K2JE72_9GAMM</name>
<feature type="transmembrane region" description="Helical" evidence="1">
    <location>
        <begin position="152"/>
        <end position="178"/>
    </location>
</feature>
<dbReference type="PANTHER" id="PTHR34219:SF9">
    <property type="entry name" value="IRON-REGULATED INNER MEMBRANE PROTEIN"/>
    <property type="match status" value="1"/>
</dbReference>
<dbReference type="PANTHER" id="PTHR34219">
    <property type="entry name" value="IRON-REGULATED INNER MEMBRANE PROTEIN-RELATED"/>
    <property type="match status" value="1"/>
</dbReference>
<dbReference type="InterPro" id="IPR005625">
    <property type="entry name" value="PepSY-ass_TM"/>
</dbReference>
<dbReference type="Pfam" id="PF03929">
    <property type="entry name" value="PepSY_TM"/>
    <property type="match status" value="1"/>
</dbReference>
<keyword evidence="1" id="KW-0472">Membrane</keyword>
<evidence type="ECO:0008006" key="4">
    <source>
        <dbReference type="Google" id="ProtNLM"/>
    </source>
</evidence>
<evidence type="ECO:0000313" key="2">
    <source>
        <dbReference type="EMBL" id="EKE68914.1"/>
    </source>
</evidence>
<dbReference type="RefSeq" id="WP_008486119.1">
    <property type="nucleotide sequence ID" value="NZ_AMRI01000027.1"/>
</dbReference>
<dbReference type="eggNOG" id="COG3182">
    <property type="taxonomic scope" value="Bacteria"/>
</dbReference>
<comment type="caution">
    <text evidence="2">The sequence shown here is derived from an EMBL/GenBank/DDBJ whole genome shotgun (WGS) entry which is preliminary data.</text>
</comment>
<feature type="transmembrane region" description="Helical" evidence="1">
    <location>
        <begin position="199"/>
        <end position="220"/>
    </location>
</feature>
<feature type="transmembrane region" description="Helical" evidence="1">
    <location>
        <begin position="427"/>
        <end position="446"/>
    </location>
</feature>
<accession>K2JE72</accession>
<dbReference type="AlphaFoldDB" id="K2JE72"/>
<protein>
    <recommendedName>
        <fullName evidence="4">PepSY-associated TM helix domain-containing protein</fullName>
    </recommendedName>
</protein>
<dbReference type="STRING" id="745411.B3C1_16054"/>
<dbReference type="Proteomes" id="UP000006755">
    <property type="component" value="Unassembled WGS sequence"/>
</dbReference>
<proteinExistence type="predicted"/>
<sequence>MKIRGHILKVYKDLHTWVGICAGIVLFIGFFAGALSMFKPALDAWATPKAQQLRPLPLAEWSSHLAELSARYPGLNAGYNLHLEGDLATLSWTPKPAGRRLDLDGERALAGLDEHGQFQVVQVVPSQLAGLVDLLHRTAGIPGNLGHEMLGVLVMGVASGLYFLALVSGLILLLPTLVKDFFALRQPSAKRFWLDTHNLLGLTSFPFHVLISLSVVVFAFHDIFYDGLQQSVYQQGNLFRFPTAQYQSGASPLPPAQLVAKARAAAPEFEVQELSLSGLGSARASARAKAYSDRYFSRGATGGFLTLDPYSGDVTLTDYLPEGSNGWGNAVNSFFTLHFGSFGGPVIKWVYFLLGLAGAAVFYTGNLLWLESRRKRQRKDGSLPPQTLSSRIMGALTVGCCLGSVAGVVGAMLAAKWLQGSVGNINNWYLGLYYGLFLAVVVCCLLRGAGCAPALMRATALLALAVPLGSLLGALGALSWPSTSLATLSVDATLLLGAGLLWWLAGIAARRRAKDSVWA</sequence>
<feature type="transmembrane region" description="Helical" evidence="1">
    <location>
        <begin position="349"/>
        <end position="370"/>
    </location>
</feature>
<keyword evidence="1" id="KW-1133">Transmembrane helix</keyword>
<reference evidence="2 3" key="1">
    <citation type="journal article" date="2012" name="J. Bacteriol.">
        <title>Genome Sequence of Gallaecimonas xiamenensis Type Strain 3-C-1.</title>
        <authorList>
            <person name="Lai Q."/>
            <person name="Wang L."/>
            <person name="Wang W."/>
            <person name="Shao Z."/>
        </authorList>
    </citation>
    <scope>NUCLEOTIDE SEQUENCE [LARGE SCALE GENOMIC DNA]</scope>
    <source>
        <strain evidence="2 3">3-C-1</strain>
    </source>
</reference>
<keyword evidence="3" id="KW-1185">Reference proteome</keyword>
<feature type="transmembrane region" description="Helical" evidence="1">
    <location>
        <begin position="16"/>
        <end position="38"/>
    </location>
</feature>
<feature type="transmembrane region" description="Helical" evidence="1">
    <location>
        <begin position="458"/>
        <end position="480"/>
    </location>
</feature>
<evidence type="ECO:0000313" key="3">
    <source>
        <dbReference type="Proteomes" id="UP000006755"/>
    </source>
</evidence>
<feature type="transmembrane region" description="Helical" evidence="1">
    <location>
        <begin position="486"/>
        <end position="505"/>
    </location>
</feature>
<dbReference type="OrthoDB" id="9776609at2"/>
<gene>
    <name evidence="2" type="ORF">B3C1_16054</name>
</gene>
<evidence type="ECO:0000256" key="1">
    <source>
        <dbReference type="SAM" id="Phobius"/>
    </source>
</evidence>
<dbReference type="PATRIC" id="fig|745411.4.peg.3159"/>
<dbReference type="EMBL" id="AMRI01000027">
    <property type="protein sequence ID" value="EKE68914.1"/>
    <property type="molecule type" value="Genomic_DNA"/>
</dbReference>
<keyword evidence="1" id="KW-0812">Transmembrane</keyword>
<feature type="transmembrane region" description="Helical" evidence="1">
    <location>
        <begin position="391"/>
        <end position="415"/>
    </location>
</feature>